<accession>A0A0E4CZV5</accession>
<evidence type="ECO:0000259" key="4">
    <source>
        <dbReference type="Pfam" id="PF00294"/>
    </source>
</evidence>
<keyword evidence="2" id="KW-0808">Transferase</keyword>
<dbReference type="PANTHER" id="PTHR43320">
    <property type="entry name" value="SUGAR KINASE"/>
    <property type="match status" value="1"/>
</dbReference>
<protein>
    <recommendedName>
        <fullName evidence="4">Carbohydrate kinase PfkB domain-containing protein</fullName>
    </recommendedName>
</protein>
<dbReference type="EMBL" id="LN831776">
    <property type="protein sequence ID" value="CQR58999.1"/>
    <property type="molecule type" value="Genomic_DNA"/>
</dbReference>
<proteinExistence type="inferred from homology"/>
<dbReference type="PATRIC" id="fig|1073571.4.peg.7113"/>
<evidence type="ECO:0000313" key="6">
    <source>
        <dbReference type="Proteomes" id="UP000033163"/>
    </source>
</evidence>
<feature type="domain" description="Carbohydrate kinase PfkB" evidence="4">
    <location>
        <begin position="172"/>
        <end position="256"/>
    </location>
</feature>
<sequence length="259" mass="28759">MRVAGVGFNCMDIYDNLQRYYPTGNSVDFIIHMSRFGVQSSMVSAVGADKHGELMIEVLRRENVDVSHLHVEEGDTAIFKMDLNGNDRVHKEKLAGVMENFALTEDDIAFVLEHGMIHTNLSGNIIEWLPRFRASGVLVVFDFTTKVNSIPEPILPDVDYAFFSYDQDDTWILEYMKWAQALGPRVVVVTLGEKGSIAYDGQSFFREGILKVPVVNTVGAGDSFCAGFMYGVIQGRSIPDSLRIGAETAAAVVAKFEPY</sequence>
<organism evidence="5 6">
    <name type="scientific">Paenibacillus riograndensis SBR5</name>
    <dbReference type="NCBI Taxonomy" id="1073571"/>
    <lineage>
        <taxon>Bacteria</taxon>
        <taxon>Bacillati</taxon>
        <taxon>Bacillota</taxon>
        <taxon>Bacilli</taxon>
        <taxon>Bacillales</taxon>
        <taxon>Paenibacillaceae</taxon>
        <taxon>Paenibacillus</taxon>
        <taxon>Paenibacillus sonchi group</taxon>
    </lineage>
</organism>
<keyword evidence="3" id="KW-0418">Kinase</keyword>
<gene>
    <name evidence="5" type="ORF">PRIO_6652</name>
</gene>
<dbReference type="GO" id="GO:0016301">
    <property type="term" value="F:kinase activity"/>
    <property type="evidence" value="ECO:0007669"/>
    <property type="project" value="UniProtKB-KW"/>
</dbReference>
<comment type="similarity">
    <text evidence="1">Belongs to the carbohydrate kinase PfkB family.</text>
</comment>
<dbReference type="Gene3D" id="3.40.1190.20">
    <property type="match status" value="1"/>
</dbReference>
<reference evidence="6" key="1">
    <citation type="submission" date="2015-03" db="EMBL/GenBank/DDBJ databases">
        <authorList>
            <person name="Wibberg D."/>
        </authorList>
    </citation>
    <scope>NUCLEOTIDE SEQUENCE [LARGE SCALE GENOMIC DNA]</scope>
</reference>
<dbReference type="HOGENOM" id="CLU_027634_13_0_9"/>
<dbReference type="InterPro" id="IPR029056">
    <property type="entry name" value="Ribokinase-like"/>
</dbReference>
<dbReference type="RefSeq" id="WP_020434364.1">
    <property type="nucleotide sequence ID" value="NZ_AGBD01001969.1"/>
</dbReference>
<dbReference type="AlphaFoldDB" id="A0A0E4CZV5"/>
<dbReference type="PROSITE" id="PS00584">
    <property type="entry name" value="PFKB_KINASES_2"/>
    <property type="match status" value="1"/>
</dbReference>
<evidence type="ECO:0000256" key="2">
    <source>
        <dbReference type="ARBA" id="ARBA00022679"/>
    </source>
</evidence>
<dbReference type="NCBIfam" id="NF007321">
    <property type="entry name" value="PRK09813.1"/>
    <property type="match status" value="1"/>
</dbReference>
<name>A0A0E4CZV5_9BACL</name>
<evidence type="ECO:0000256" key="1">
    <source>
        <dbReference type="ARBA" id="ARBA00010688"/>
    </source>
</evidence>
<evidence type="ECO:0000256" key="3">
    <source>
        <dbReference type="ARBA" id="ARBA00022777"/>
    </source>
</evidence>
<evidence type="ECO:0000313" key="5">
    <source>
        <dbReference type="EMBL" id="CQR58999.1"/>
    </source>
</evidence>
<dbReference type="InterPro" id="IPR052700">
    <property type="entry name" value="Carb_kinase_PfkB-like"/>
</dbReference>
<feature type="domain" description="Carbohydrate kinase PfkB" evidence="4">
    <location>
        <begin position="32"/>
        <end position="78"/>
    </location>
</feature>
<dbReference type="Pfam" id="PF00294">
    <property type="entry name" value="PfkB"/>
    <property type="match status" value="2"/>
</dbReference>
<dbReference type="InterPro" id="IPR011611">
    <property type="entry name" value="PfkB_dom"/>
</dbReference>
<dbReference type="STRING" id="483937.AMQ84_31325"/>
<dbReference type="InterPro" id="IPR002173">
    <property type="entry name" value="Carboh/pur_kinase_PfkB_CS"/>
</dbReference>
<dbReference type="SUPFAM" id="SSF53613">
    <property type="entry name" value="Ribokinase-like"/>
    <property type="match status" value="1"/>
</dbReference>
<dbReference type="Proteomes" id="UP000033163">
    <property type="component" value="Chromosome I"/>
</dbReference>
<dbReference type="KEGG" id="pri:PRIO_6652"/>